<evidence type="ECO:0000256" key="10">
    <source>
        <dbReference type="ARBA" id="ARBA00046608"/>
    </source>
</evidence>
<accession>A0A382H5A5</accession>
<evidence type="ECO:0000256" key="8">
    <source>
        <dbReference type="ARBA" id="ARBA00023264"/>
    </source>
</evidence>
<dbReference type="GO" id="GO:0008654">
    <property type="term" value="P:phospholipid biosynthetic process"/>
    <property type="evidence" value="ECO:0007669"/>
    <property type="project" value="UniProtKB-KW"/>
</dbReference>
<gene>
    <name evidence="11" type="ORF">METZ01_LOCUS235213</name>
</gene>
<keyword evidence="7" id="KW-0594">Phospholipid biosynthesis</keyword>
<comment type="subunit">
    <text evidence="10">Homodimer. Probably interacts with PlsY.</text>
</comment>
<reference evidence="11" key="1">
    <citation type="submission" date="2018-05" db="EMBL/GenBank/DDBJ databases">
        <authorList>
            <person name="Lanie J.A."/>
            <person name="Ng W.-L."/>
            <person name="Kazmierczak K.M."/>
            <person name="Andrzejewski T.M."/>
            <person name="Davidsen T.M."/>
            <person name="Wayne K.J."/>
            <person name="Tettelin H."/>
            <person name="Glass J.I."/>
            <person name="Rusch D."/>
            <person name="Podicherti R."/>
            <person name="Tsui H.-C.T."/>
            <person name="Winkler M.E."/>
        </authorList>
    </citation>
    <scope>NUCLEOTIDE SEQUENCE</scope>
</reference>
<dbReference type="HAMAP" id="MF_00019">
    <property type="entry name" value="PlsX"/>
    <property type="match status" value="1"/>
</dbReference>
<keyword evidence="6" id="KW-0443">Lipid metabolism</keyword>
<evidence type="ECO:0000256" key="2">
    <source>
        <dbReference type="ARBA" id="ARBA00004496"/>
    </source>
</evidence>
<comment type="catalytic activity">
    <reaction evidence="1">
        <text>a fatty acyl-[ACP] + phosphate = an acyl phosphate + holo-[ACP]</text>
        <dbReference type="Rhea" id="RHEA:42292"/>
        <dbReference type="Rhea" id="RHEA-COMP:9685"/>
        <dbReference type="Rhea" id="RHEA-COMP:14125"/>
        <dbReference type="ChEBI" id="CHEBI:43474"/>
        <dbReference type="ChEBI" id="CHEBI:59918"/>
        <dbReference type="ChEBI" id="CHEBI:64479"/>
        <dbReference type="ChEBI" id="CHEBI:138651"/>
        <dbReference type="EC" id="2.3.1.274"/>
    </reaction>
</comment>
<dbReference type="Gene3D" id="3.40.718.10">
    <property type="entry name" value="Isopropylmalate Dehydrogenase"/>
    <property type="match status" value="1"/>
</dbReference>
<dbReference type="NCBIfam" id="TIGR00182">
    <property type="entry name" value="plsX"/>
    <property type="match status" value="1"/>
</dbReference>
<evidence type="ECO:0000256" key="3">
    <source>
        <dbReference type="ARBA" id="ARBA00022490"/>
    </source>
</evidence>
<dbReference type="GO" id="GO:0043811">
    <property type="term" value="F:phosphate:acyl-[acyl carrier protein] acyltransferase activity"/>
    <property type="evidence" value="ECO:0007669"/>
    <property type="project" value="UniProtKB-EC"/>
</dbReference>
<evidence type="ECO:0000256" key="6">
    <source>
        <dbReference type="ARBA" id="ARBA00023098"/>
    </source>
</evidence>
<evidence type="ECO:0000256" key="1">
    <source>
        <dbReference type="ARBA" id="ARBA00001232"/>
    </source>
</evidence>
<dbReference type="PANTHER" id="PTHR30100:SF1">
    <property type="entry name" value="PHOSPHATE ACYLTRANSFERASE"/>
    <property type="match status" value="1"/>
</dbReference>
<dbReference type="EC" id="2.3.1.274" evidence="9"/>
<evidence type="ECO:0000256" key="4">
    <source>
        <dbReference type="ARBA" id="ARBA00022516"/>
    </source>
</evidence>
<dbReference type="PANTHER" id="PTHR30100">
    <property type="entry name" value="FATTY ACID/PHOSPHOLIPID SYNTHESIS PROTEIN PLSX"/>
    <property type="match status" value="1"/>
</dbReference>
<evidence type="ECO:0000256" key="9">
    <source>
        <dbReference type="ARBA" id="ARBA00024069"/>
    </source>
</evidence>
<dbReference type="GO" id="GO:0006633">
    <property type="term" value="P:fatty acid biosynthetic process"/>
    <property type="evidence" value="ECO:0007669"/>
    <property type="project" value="InterPro"/>
</dbReference>
<dbReference type="InterPro" id="IPR012281">
    <property type="entry name" value="Phospholipid_synth_PlsX-like"/>
</dbReference>
<comment type="subcellular location">
    <subcellularLocation>
        <location evidence="2">Cytoplasm</location>
    </subcellularLocation>
</comment>
<dbReference type="GO" id="GO:0005737">
    <property type="term" value="C:cytoplasm"/>
    <property type="evidence" value="ECO:0007669"/>
    <property type="project" value="UniProtKB-SubCell"/>
</dbReference>
<dbReference type="SUPFAM" id="SSF53659">
    <property type="entry name" value="Isocitrate/Isopropylmalate dehydrogenase-like"/>
    <property type="match status" value="1"/>
</dbReference>
<organism evidence="11">
    <name type="scientific">marine metagenome</name>
    <dbReference type="NCBI Taxonomy" id="408172"/>
    <lineage>
        <taxon>unclassified sequences</taxon>
        <taxon>metagenomes</taxon>
        <taxon>ecological metagenomes</taxon>
    </lineage>
</organism>
<sequence>MKFALDAMGGDQAPYAVVQGALDAINQSSHPLNLVLFGDETAILKQMTGRESDAIEIVHTDEVVSMEDQGPKVLKTKPNSSLVKGIQLVKDGKADGFISAGHTGAVMSASLLSFGRIPGVRRPAIAAYIPTEFRGKVICDVGAYPIAKPEHLTQFAIMASHYYDHVEGYKNPKVGLINIGEEPNKGSELYVQTYKLLSEMPNFIGNIEGRHLLTSEADVLICDGFVGNTLLKFGESWITFFTDQIKSKIEDKIAYKIGASLMKPIFEDLESKFDYEEHGGVPLLGVNGISIVCHGSSGPKSI</sequence>
<keyword evidence="5" id="KW-0808">Transferase</keyword>
<proteinExistence type="inferred from homology"/>
<dbReference type="PIRSF" id="PIRSF002465">
    <property type="entry name" value="Phsphlp_syn_PlsX"/>
    <property type="match status" value="1"/>
</dbReference>
<dbReference type="InterPro" id="IPR003664">
    <property type="entry name" value="FA_synthesis"/>
</dbReference>
<evidence type="ECO:0000256" key="7">
    <source>
        <dbReference type="ARBA" id="ARBA00023209"/>
    </source>
</evidence>
<keyword evidence="3" id="KW-0963">Cytoplasm</keyword>
<evidence type="ECO:0000313" key="11">
    <source>
        <dbReference type="EMBL" id="SVB82359.1"/>
    </source>
</evidence>
<feature type="non-terminal residue" evidence="11">
    <location>
        <position position="302"/>
    </location>
</feature>
<name>A0A382H5A5_9ZZZZ</name>
<keyword evidence="4" id="KW-0444">Lipid biosynthesis</keyword>
<dbReference type="AlphaFoldDB" id="A0A382H5A5"/>
<keyword evidence="8" id="KW-1208">Phospholipid metabolism</keyword>
<dbReference type="EMBL" id="UINC01059207">
    <property type="protein sequence ID" value="SVB82359.1"/>
    <property type="molecule type" value="Genomic_DNA"/>
</dbReference>
<evidence type="ECO:0000256" key="5">
    <source>
        <dbReference type="ARBA" id="ARBA00022679"/>
    </source>
</evidence>
<protein>
    <recommendedName>
        <fullName evidence="9">phosphate acyltransferase</fullName>
        <ecNumber evidence="9">2.3.1.274</ecNumber>
    </recommendedName>
</protein>
<dbReference type="Pfam" id="PF02504">
    <property type="entry name" value="FA_synthesis"/>
    <property type="match status" value="1"/>
</dbReference>